<dbReference type="GO" id="GO:0003700">
    <property type="term" value="F:DNA-binding transcription factor activity"/>
    <property type="evidence" value="ECO:0007669"/>
    <property type="project" value="TreeGrafter"/>
</dbReference>
<sequence>MTSTIKDVAKMADVSISTVSRVINDSKPVSPEARRRVLHAIEVLDYRPNEIARSLVTKKSNVIGVIVDDIGSTYVSKVLRGVEEVGRMYNYDLLISSSFGDAEAELKFVKLLAQKQVEGIIVISTALNQKLTYKLEESRIPFINLNKYYGSNDQLEVQINYEDISYEMVKLIAGHGHKKVAAIVIQKDIDRTQEKKKLKGYKRAIKEFGLEEEVVYTMGLTEEDINEVSNKIEKAVKDGYTAFFCSHDEIAIHTINYLVDSGYKVPEDVSVTGFGGTEISSIYRPKLTTVQLSYYDIGAVAIRRILKSIEKTESSQDETIVLPVRIIERDSVKTIK</sequence>
<dbReference type="SMART" id="SM00354">
    <property type="entry name" value="HTH_LACI"/>
    <property type="match status" value="1"/>
</dbReference>
<dbReference type="PROSITE" id="PS00356">
    <property type="entry name" value="HTH_LACI_1"/>
    <property type="match status" value="1"/>
</dbReference>
<evidence type="ECO:0000313" key="6">
    <source>
        <dbReference type="Proteomes" id="UP000192368"/>
    </source>
</evidence>
<organism evidence="5 6">
    <name type="scientific">Peptoniphilus asaccharolyticus DSM 20463</name>
    <dbReference type="NCBI Taxonomy" id="573058"/>
    <lineage>
        <taxon>Bacteria</taxon>
        <taxon>Bacillati</taxon>
        <taxon>Bacillota</taxon>
        <taxon>Tissierellia</taxon>
        <taxon>Tissierellales</taxon>
        <taxon>Peptoniphilaceae</taxon>
        <taxon>Peptoniphilus</taxon>
    </lineage>
</organism>
<dbReference type="InterPro" id="IPR000843">
    <property type="entry name" value="HTH_LacI"/>
</dbReference>
<dbReference type="InterPro" id="IPR046335">
    <property type="entry name" value="LacI/GalR-like_sensor"/>
</dbReference>
<name>A0A1W1VMA4_PEPAS</name>
<dbReference type="PRINTS" id="PR00036">
    <property type="entry name" value="HTHLACI"/>
</dbReference>
<dbReference type="AlphaFoldDB" id="A0A1W1VMA4"/>
<dbReference type="SUPFAM" id="SSF53822">
    <property type="entry name" value="Periplasmic binding protein-like I"/>
    <property type="match status" value="1"/>
</dbReference>
<keyword evidence="1" id="KW-0805">Transcription regulation</keyword>
<dbReference type="PANTHER" id="PTHR30146">
    <property type="entry name" value="LACI-RELATED TRANSCRIPTIONAL REPRESSOR"/>
    <property type="match status" value="1"/>
</dbReference>
<evidence type="ECO:0000313" key="5">
    <source>
        <dbReference type="EMBL" id="SMB94456.1"/>
    </source>
</evidence>
<accession>A0A1W1VMA4</accession>
<evidence type="ECO:0000256" key="1">
    <source>
        <dbReference type="ARBA" id="ARBA00023015"/>
    </source>
</evidence>
<dbReference type="GO" id="GO:0000976">
    <property type="term" value="F:transcription cis-regulatory region binding"/>
    <property type="evidence" value="ECO:0007669"/>
    <property type="project" value="TreeGrafter"/>
</dbReference>
<gene>
    <name evidence="5" type="ORF">SAMN00017477_2234</name>
</gene>
<dbReference type="PROSITE" id="PS50932">
    <property type="entry name" value="HTH_LACI_2"/>
    <property type="match status" value="1"/>
</dbReference>
<evidence type="ECO:0000256" key="2">
    <source>
        <dbReference type="ARBA" id="ARBA00023125"/>
    </source>
</evidence>
<dbReference type="OrthoDB" id="9784962at2"/>
<dbReference type="Pfam" id="PF00356">
    <property type="entry name" value="LacI"/>
    <property type="match status" value="1"/>
</dbReference>
<dbReference type="RefSeq" id="WP_084231707.1">
    <property type="nucleotide sequence ID" value="NZ_FWWR01000017.1"/>
</dbReference>
<dbReference type="PANTHER" id="PTHR30146:SF149">
    <property type="entry name" value="HTH-TYPE TRANSCRIPTIONAL REGULATOR EBGR"/>
    <property type="match status" value="1"/>
</dbReference>
<keyword evidence="2" id="KW-0238">DNA-binding</keyword>
<evidence type="ECO:0000256" key="3">
    <source>
        <dbReference type="ARBA" id="ARBA00023163"/>
    </source>
</evidence>
<dbReference type="Pfam" id="PF13377">
    <property type="entry name" value="Peripla_BP_3"/>
    <property type="match status" value="1"/>
</dbReference>
<dbReference type="Proteomes" id="UP000192368">
    <property type="component" value="Unassembled WGS sequence"/>
</dbReference>
<dbReference type="EMBL" id="FWWR01000017">
    <property type="protein sequence ID" value="SMB94456.1"/>
    <property type="molecule type" value="Genomic_DNA"/>
</dbReference>
<dbReference type="InterPro" id="IPR028082">
    <property type="entry name" value="Peripla_BP_I"/>
</dbReference>
<dbReference type="STRING" id="573058.SAMN00017477_2234"/>
<keyword evidence="3" id="KW-0804">Transcription</keyword>
<reference evidence="6" key="1">
    <citation type="submission" date="2017-04" db="EMBL/GenBank/DDBJ databases">
        <authorList>
            <person name="Varghese N."/>
            <person name="Submissions S."/>
        </authorList>
    </citation>
    <scope>NUCLEOTIDE SEQUENCE [LARGE SCALE GENOMIC DNA]</scope>
    <source>
        <strain evidence="6">DSM 20463</strain>
    </source>
</reference>
<dbReference type="CDD" id="cd01392">
    <property type="entry name" value="HTH_LacI"/>
    <property type="match status" value="1"/>
</dbReference>
<dbReference type="Gene3D" id="1.10.260.40">
    <property type="entry name" value="lambda repressor-like DNA-binding domains"/>
    <property type="match status" value="1"/>
</dbReference>
<keyword evidence="6" id="KW-1185">Reference proteome</keyword>
<dbReference type="Gene3D" id="3.40.50.2300">
    <property type="match status" value="2"/>
</dbReference>
<evidence type="ECO:0000259" key="4">
    <source>
        <dbReference type="PROSITE" id="PS50932"/>
    </source>
</evidence>
<dbReference type="SUPFAM" id="SSF47413">
    <property type="entry name" value="lambda repressor-like DNA-binding domains"/>
    <property type="match status" value="1"/>
</dbReference>
<feature type="domain" description="HTH lacI-type" evidence="4">
    <location>
        <begin position="3"/>
        <end position="57"/>
    </location>
</feature>
<proteinExistence type="predicted"/>
<protein>
    <submittedName>
        <fullName evidence="5">Transcriptional regulator, LacI family</fullName>
    </submittedName>
</protein>
<dbReference type="InterPro" id="IPR010982">
    <property type="entry name" value="Lambda_DNA-bd_dom_sf"/>
</dbReference>